<gene>
    <name evidence="4" type="ORF">C6P46_001467</name>
</gene>
<accession>A0A9P6W5H7</accession>
<evidence type="ECO:0000313" key="4">
    <source>
        <dbReference type="EMBL" id="KAG0664422.1"/>
    </source>
</evidence>
<dbReference type="SUPFAM" id="SSF81383">
    <property type="entry name" value="F-box domain"/>
    <property type="match status" value="1"/>
</dbReference>
<keyword evidence="5" id="KW-1185">Reference proteome</keyword>
<dbReference type="InterPro" id="IPR001810">
    <property type="entry name" value="F-box_dom"/>
</dbReference>
<dbReference type="OrthoDB" id="2530202at2759"/>
<evidence type="ECO:0000259" key="3">
    <source>
        <dbReference type="PROSITE" id="PS50181"/>
    </source>
</evidence>
<protein>
    <recommendedName>
        <fullName evidence="3">F-box domain-containing protein</fullName>
    </recommendedName>
</protein>
<feature type="coiled-coil region" evidence="1">
    <location>
        <begin position="267"/>
        <end position="294"/>
    </location>
</feature>
<sequence>MPRKADAQARSRLAAGANASDGSGESLEHEQGFAASDSEEQAARPVVKKQSRRSSVRTTRKGKLSGLLRLPAELITTICQHLDLETLFHVSRLNKYLWRLLRQTTSLEYLWERARIESGLPELTAAGMNVFEYANLVFGCCQGCGVSTAKVDYLLRVRYCSPCAKTAFYQVSFCVSMIMPASDLNANGQEAAQYKYLISDIEHIRSHVRGMAIDLFGQTQFSTTERHKNHCQHVVCASLGDEYTSSEFRDAWALHRVQRTGDGIGLIKWQIARREEREEKLEQLRQRRREAIEAKFVELGWHPHHFEADWWVEHSLVTVARELTENVWRSVKAPLMAELELHREAADAWFLASVYFNRRVSIQKEFDALSSDEACQLGLAPKPRWVDFERFPTIRAILEPSDVQQAYNEPDPTIRDKINDIVEDWRASVGELRTLLRDRLLEVIRVLQQPDSALGSLFRFDVNDSAQQLSPDASIDRVLNLAVGVFECRSPYCARVDTFPRILSHVCFPGHNIPLEDAYVPSEKAVLIVLKLLKVNSMPCDATAAELDELDHTWTCLDHPGALIASTWREVLPHVAFHCSAENLVQETLEAAKDRLLA</sequence>
<dbReference type="EMBL" id="PUHQ01000014">
    <property type="protein sequence ID" value="KAG0664422.1"/>
    <property type="molecule type" value="Genomic_DNA"/>
</dbReference>
<feature type="domain" description="F-box" evidence="3">
    <location>
        <begin position="64"/>
        <end position="114"/>
    </location>
</feature>
<name>A0A9P6W5H7_RHOMI</name>
<evidence type="ECO:0000313" key="5">
    <source>
        <dbReference type="Proteomes" id="UP000777482"/>
    </source>
</evidence>
<evidence type="ECO:0000256" key="1">
    <source>
        <dbReference type="SAM" id="Coils"/>
    </source>
</evidence>
<feature type="region of interest" description="Disordered" evidence="2">
    <location>
        <begin position="1"/>
        <end position="58"/>
    </location>
</feature>
<dbReference type="InterPro" id="IPR036047">
    <property type="entry name" value="F-box-like_dom_sf"/>
</dbReference>
<reference evidence="4 5" key="1">
    <citation type="submission" date="2020-11" db="EMBL/GenBank/DDBJ databases">
        <title>Kefir isolates.</title>
        <authorList>
            <person name="Marcisauskas S."/>
            <person name="Kim Y."/>
            <person name="Blasche S."/>
        </authorList>
    </citation>
    <scope>NUCLEOTIDE SEQUENCE [LARGE SCALE GENOMIC DNA]</scope>
    <source>
        <strain evidence="4 5">KR</strain>
    </source>
</reference>
<dbReference type="PROSITE" id="PS50181">
    <property type="entry name" value="FBOX"/>
    <property type="match status" value="1"/>
</dbReference>
<organism evidence="4 5">
    <name type="scientific">Rhodotorula mucilaginosa</name>
    <name type="common">Yeast</name>
    <name type="synonym">Rhodotorula rubra</name>
    <dbReference type="NCBI Taxonomy" id="5537"/>
    <lineage>
        <taxon>Eukaryota</taxon>
        <taxon>Fungi</taxon>
        <taxon>Dikarya</taxon>
        <taxon>Basidiomycota</taxon>
        <taxon>Pucciniomycotina</taxon>
        <taxon>Microbotryomycetes</taxon>
        <taxon>Sporidiobolales</taxon>
        <taxon>Sporidiobolaceae</taxon>
        <taxon>Rhodotorula</taxon>
    </lineage>
</organism>
<feature type="compositionally biased region" description="Basic residues" evidence="2">
    <location>
        <begin position="46"/>
        <end position="58"/>
    </location>
</feature>
<dbReference type="Proteomes" id="UP000777482">
    <property type="component" value="Unassembled WGS sequence"/>
</dbReference>
<comment type="caution">
    <text evidence="4">The sequence shown here is derived from an EMBL/GenBank/DDBJ whole genome shotgun (WGS) entry which is preliminary data.</text>
</comment>
<keyword evidence="1" id="KW-0175">Coiled coil</keyword>
<proteinExistence type="predicted"/>
<evidence type="ECO:0000256" key="2">
    <source>
        <dbReference type="SAM" id="MobiDB-lite"/>
    </source>
</evidence>
<dbReference type="CDD" id="cd09917">
    <property type="entry name" value="F-box_SF"/>
    <property type="match status" value="1"/>
</dbReference>
<dbReference type="AlphaFoldDB" id="A0A9P6W5H7"/>